<dbReference type="InterPro" id="IPR025447">
    <property type="entry name" value="DUF4192"/>
</dbReference>
<organism evidence="1 2">
    <name type="scientific">Nocardioides humi</name>
    <dbReference type="NCBI Taxonomy" id="449461"/>
    <lineage>
        <taxon>Bacteria</taxon>
        <taxon>Bacillati</taxon>
        <taxon>Actinomycetota</taxon>
        <taxon>Actinomycetes</taxon>
        <taxon>Propionibacteriales</taxon>
        <taxon>Nocardioidaceae</taxon>
        <taxon>Nocardioides</taxon>
    </lineage>
</organism>
<dbReference type="Pfam" id="PF13830">
    <property type="entry name" value="DUF4192"/>
    <property type="match status" value="1"/>
</dbReference>
<dbReference type="Proteomes" id="UP001500842">
    <property type="component" value="Unassembled WGS sequence"/>
</dbReference>
<proteinExistence type="predicted"/>
<protein>
    <recommendedName>
        <fullName evidence="3">DUF4192 domain-containing protein</fullName>
    </recommendedName>
</protein>
<comment type="caution">
    <text evidence="1">The sequence shown here is derived from an EMBL/GenBank/DDBJ whole genome shotgun (WGS) entry which is preliminary data.</text>
</comment>
<sequence>MLLYYAADPAAVRSVHRALRRECRRSGLVVVTALLADGTHYRDLEHPEPAARRQRHRYDVSAHPFVVDALVSGRLAHRSRADLVASLDQDPRAASAVSDALVAGRFADAGIPTGGREIRSAGEWVLHTLRDLAADEAEPGDADLARLLWVMQTPRVRDAAWSGIERGTAPAHVRIWADAVRRAPEALAAAPAALLGWAAWQAGDGALAWVAVDRCLRASPGYRLADYLAAILQGAVPPEMWEGGFDWSAGL</sequence>
<dbReference type="EMBL" id="BAAAOR010000039">
    <property type="protein sequence ID" value="GAA1542792.1"/>
    <property type="molecule type" value="Genomic_DNA"/>
</dbReference>
<evidence type="ECO:0000313" key="1">
    <source>
        <dbReference type="EMBL" id="GAA1542792.1"/>
    </source>
</evidence>
<name>A0ABN2BL60_9ACTN</name>
<keyword evidence="2" id="KW-1185">Reference proteome</keyword>
<evidence type="ECO:0000313" key="2">
    <source>
        <dbReference type="Proteomes" id="UP001500842"/>
    </source>
</evidence>
<reference evidence="1 2" key="1">
    <citation type="journal article" date="2019" name="Int. J. Syst. Evol. Microbiol.">
        <title>The Global Catalogue of Microorganisms (GCM) 10K type strain sequencing project: providing services to taxonomists for standard genome sequencing and annotation.</title>
        <authorList>
            <consortium name="The Broad Institute Genomics Platform"/>
            <consortium name="The Broad Institute Genome Sequencing Center for Infectious Disease"/>
            <person name="Wu L."/>
            <person name="Ma J."/>
        </authorList>
    </citation>
    <scope>NUCLEOTIDE SEQUENCE [LARGE SCALE GENOMIC DNA]</scope>
    <source>
        <strain evidence="1 2">JCM 14942</strain>
    </source>
</reference>
<gene>
    <name evidence="1" type="ORF">GCM10009788_51700</name>
</gene>
<evidence type="ECO:0008006" key="3">
    <source>
        <dbReference type="Google" id="ProtNLM"/>
    </source>
</evidence>
<accession>A0ABN2BL60</accession>